<dbReference type="OrthoDB" id="9809586at2"/>
<proteinExistence type="predicted"/>
<name>A0A3A1UIV4_9BACL</name>
<gene>
    <name evidence="2" type="ORF">D3P08_25770</name>
</gene>
<dbReference type="Gene3D" id="3.40.50.720">
    <property type="entry name" value="NAD(P)-binding Rossmann-like Domain"/>
    <property type="match status" value="1"/>
</dbReference>
<sequence>MKVLMLGGTRFLGKNIVEAAIARGHEVTLFNRGNNRDLFPHLEQLIGDRDGGLDALNNRSWDAVIDTSGYVPRIVNQSLQALKDRTQHYTFISTIDVYDESVPGEISESHPVHTLKDESIEDVQKAYGPMKARCEQLVREQMEDKALIVRCGLIAGPGDHTDRLTYWPRRIARGGEVLAPGNLNAPIQFIDVRDVSEWIVRKVEERHAGLYTATGPGEPITVGGFIEACARALESDARLTWVSDSFLKEQEVGSWIEMPLWIPEEAKLHALMSVNVSRAKEAGLTYRPLETTIKDTLIWDRSRPEGTEPKAGLAEEKEKKLLALWNSRLSEGSGE</sequence>
<keyword evidence="3" id="KW-1185">Reference proteome</keyword>
<dbReference type="PANTHER" id="PTHR43245:SF13">
    <property type="entry name" value="UDP-D-APIOSE_UDP-D-XYLOSE SYNTHASE 2"/>
    <property type="match status" value="1"/>
</dbReference>
<accession>A0A3A1UIV4</accession>
<evidence type="ECO:0000313" key="2">
    <source>
        <dbReference type="EMBL" id="RIX47072.1"/>
    </source>
</evidence>
<comment type="caution">
    <text evidence="2">The sequence shown here is derived from an EMBL/GenBank/DDBJ whole genome shotgun (WGS) entry which is preliminary data.</text>
</comment>
<dbReference type="InterPro" id="IPR050177">
    <property type="entry name" value="Lipid_A_modif_metabolic_enz"/>
</dbReference>
<dbReference type="RefSeq" id="WP_119603000.1">
    <property type="nucleotide sequence ID" value="NZ_QXQA01000025.1"/>
</dbReference>
<dbReference type="AlphaFoldDB" id="A0A3A1UIV4"/>
<protein>
    <submittedName>
        <fullName evidence="2">NAD-dependent epimerase/dehydratase family protein</fullName>
    </submittedName>
</protein>
<reference evidence="2 3" key="1">
    <citation type="submission" date="2018-09" db="EMBL/GenBank/DDBJ databases">
        <title>Paenibacillus aracenensis nov. sp. isolated from a cave in southern Spain.</title>
        <authorList>
            <person name="Jurado V."/>
            <person name="Gutierrez-Patricio S."/>
            <person name="Gonzalez-Pimentel J.L."/>
            <person name="Miller A.Z."/>
            <person name="Laiz L."/>
            <person name="Saiz-Jimenez C."/>
        </authorList>
    </citation>
    <scope>NUCLEOTIDE SEQUENCE [LARGE SCALE GENOMIC DNA]</scope>
    <source>
        <strain evidence="2 3">DSM 22867</strain>
    </source>
</reference>
<dbReference type="InterPro" id="IPR001509">
    <property type="entry name" value="Epimerase_deHydtase"/>
</dbReference>
<dbReference type="InterPro" id="IPR036291">
    <property type="entry name" value="NAD(P)-bd_dom_sf"/>
</dbReference>
<dbReference type="Pfam" id="PF01370">
    <property type="entry name" value="Epimerase"/>
    <property type="match status" value="1"/>
</dbReference>
<dbReference type="EMBL" id="QXQA01000025">
    <property type="protein sequence ID" value="RIX47072.1"/>
    <property type="molecule type" value="Genomic_DNA"/>
</dbReference>
<organism evidence="2 3">
    <name type="scientific">Paenibacillus nanensis</name>
    <dbReference type="NCBI Taxonomy" id="393251"/>
    <lineage>
        <taxon>Bacteria</taxon>
        <taxon>Bacillati</taxon>
        <taxon>Bacillota</taxon>
        <taxon>Bacilli</taxon>
        <taxon>Bacillales</taxon>
        <taxon>Paenibacillaceae</taxon>
        <taxon>Paenibacillus</taxon>
    </lineage>
</organism>
<dbReference type="PANTHER" id="PTHR43245">
    <property type="entry name" value="BIFUNCTIONAL POLYMYXIN RESISTANCE PROTEIN ARNA"/>
    <property type="match status" value="1"/>
</dbReference>
<dbReference type="SUPFAM" id="SSF51735">
    <property type="entry name" value="NAD(P)-binding Rossmann-fold domains"/>
    <property type="match status" value="1"/>
</dbReference>
<evidence type="ECO:0000259" key="1">
    <source>
        <dbReference type="Pfam" id="PF01370"/>
    </source>
</evidence>
<feature type="domain" description="NAD-dependent epimerase/dehydratase" evidence="1">
    <location>
        <begin position="3"/>
        <end position="205"/>
    </location>
</feature>
<dbReference type="Proteomes" id="UP000266482">
    <property type="component" value="Unassembled WGS sequence"/>
</dbReference>
<evidence type="ECO:0000313" key="3">
    <source>
        <dbReference type="Proteomes" id="UP000266482"/>
    </source>
</evidence>